<dbReference type="RefSeq" id="WP_149569086.1">
    <property type="nucleotide sequence ID" value="NZ_CP035807.1"/>
</dbReference>
<evidence type="ECO:0000256" key="2">
    <source>
        <dbReference type="ARBA" id="ARBA00022722"/>
    </source>
</evidence>
<dbReference type="GO" id="GO:0008270">
    <property type="term" value="F:zinc ion binding"/>
    <property type="evidence" value="ECO:0007669"/>
    <property type="project" value="UniProtKB-UniRule"/>
</dbReference>
<dbReference type="GO" id="GO:0005737">
    <property type="term" value="C:cytoplasm"/>
    <property type="evidence" value="ECO:0007669"/>
    <property type="project" value="UniProtKB-SubCell"/>
</dbReference>
<evidence type="ECO:0000313" key="9">
    <source>
        <dbReference type="Proteomes" id="UP000323824"/>
    </source>
</evidence>
<feature type="binding site" evidence="7">
    <location>
        <position position="117"/>
    </location>
    <ligand>
        <name>Zn(2+)</name>
        <dbReference type="ChEBI" id="CHEBI:29105"/>
        <note>catalytic</note>
    </ligand>
</feature>
<dbReference type="GO" id="GO:0004521">
    <property type="term" value="F:RNA endonuclease activity"/>
    <property type="evidence" value="ECO:0007669"/>
    <property type="project" value="UniProtKB-UniRule"/>
</dbReference>
<dbReference type="Proteomes" id="UP000323824">
    <property type="component" value="Chromosome"/>
</dbReference>
<evidence type="ECO:0000256" key="6">
    <source>
        <dbReference type="ARBA" id="ARBA00022833"/>
    </source>
</evidence>
<dbReference type="GO" id="GO:0004222">
    <property type="term" value="F:metalloendopeptidase activity"/>
    <property type="evidence" value="ECO:0007669"/>
    <property type="project" value="InterPro"/>
</dbReference>
<dbReference type="PANTHER" id="PTHR46986:SF1">
    <property type="entry name" value="ENDORIBONUCLEASE YBEY, CHLOROPLASTIC"/>
    <property type="match status" value="1"/>
</dbReference>
<feature type="binding site" evidence="7">
    <location>
        <position position="127"/>
    </location>
    <ligand>
        <name>Zn(2+)</name>
        <dbReference type="ChEBI" id="CHEBI:29105"/>
        <note>catalytic</note>
    </ligand>
</feature>
<accession>A0A5C1QHX3</accession>
<proteinExistence type="inferred from homology"/>
<dbReference type="PANTHER" id="PTHR46986">
    <property type="entry name" value="ENDORIBONUCLEASE YBEY, CHLOROPLASTIC"/>
    <property type="match status" value="1"/>
</dbReference>
<keyword evidence="5 7" id="KW-0378">Hydrolase</keyword>
<keyword evidence="2 7" id="KW-0540">Nuclease</keyword>
<sequence length="153" mass="17892">MNDITLMYQNINKVDWEEKLLGFTDSILNLLEIDNWEFSLTLCDNSYIHKINRDYRDKDKPTDVITFVMSDEPFPVTQEAGEPYSAGDIIISLETVEENSKYFKVSYEEELKRVLIHGILHLMGLDHETNSEDEEMLIKQEKILKDLIGRGLF</sequence>
<comment type="cofactor">
    <cofactor evidence="7">
        <name>Zn(2+)</name>
        <dbReference type="ChEBI" id="CHEBI:29105"/>
    </cofactor>
    <text evidence="7">Binds 1 zinc ion.</text>
</comment>
<keyword evidence="4 7" id="KW-0255">Endonuclease</keyword>
<dbReference type="Pfam" id="PF02130">
    <property type="entry name" value="YbeY"/>
    <property type="match status" value="1"/>
</dbReference>
<keyword evidence="7" id="KW-0698">rRNA processing</keyword>
<dbReference type="NCBIfam" id="TIGR00043">
    <property type="entry name" value="rRNA maturation RNase YbeY"/>
    <property type="match status" value="1"/>
</dbReference>
<comment type="subcellular location">
    <subcellularLocation>
        <location evidence="7">Cytoplasm</location>
    </subcellularLocation>
</comment>
<protein>
    <recommendedName>
        <fullName evidence="7">Endoribonuclease YbeY</fullName>
        <ecNumber evidence="7">3.1.-.-</ecNumber>
    </recommendedName>
</protein>
<evidence type="ECO:0000256" key="4">
    <source>
        <dbReference type="ARBA" id="ARBA00022759"/>
    </source>
</evidence>
<dbReference type="KEGG" id="sper:EW093_14460"/>
<dbReference type="HAMAP" id="MF_00009">
    <property type="entry name" value="Endoribonucl_YbeY"/>
    <property type="match status" value="1"/>
</dbReference>
<evidence type="ECO:0000256" key="3">
    <source>
        <dbReference type="ARBA" id="ARBA00022723"/>
    </source>
</evidence>
<dbReference type="AlphaFoldDB" id="A0A5C1QHX3"/>
<evidence type="ECO:0000256" key="7">
    <source>
        <dbReference type="HAMAP-Rule" id="MF_00009"/>
    </source>
</evidence>
<dbReference type="GO" id="GO:0006364">
    <property type="term" value="P:rRNA processing"/>
    <property type="evidence" value="ECO:0007669"/>
    <property type="project" value="UniProtKB-UniRule"/>
</dbReference>
<dbReference type="InterPro" id="IPR023091">
    <property type="entry name" value="MetalPrtase_cat_dom_sf_prd"/>
</dbReference>
<reference evidence="8 9" key="1">
    <citation type="submission" date="2019-02" db="EMBL/GenBank/DDBJ databases">
        <authorList>
            <person name="Fomenkov A."/>
            <person name="Dubinina G."/>
            <person name="Grabovich M."/>
            <person name="Vincze T."/>
            <person name="Roberts R.J."/>
        </authorList>
    </citation>
    <scope>NUCLEOTIDE SEQUENCE [LARGE SCALE GENOMIC DNA]</scope>
    <source>
        <strain evidence="8 9">P</strain>
    </source>
</reference>
<dbReference type="EC" id="3.1.-.-" evidence="7"/>
<evidence type="ECO:0000313" key="8">
    <source>
        <dbReference type="EMBL" id="QEN05852.1"/>
    </source>
</evidence>
<keyword evidence="6 7" id="KW-0862">Zinc</keyword>
<dbReference type="InterPro" id="IPR002036">
    <property type="entry name" value="YbeY"/>
</dbReference>
<dbReference type="EMBL" id="CP035807">
    <property type="protein sequence ID" value="QEN05852.1"/>
    <property type="molecule type" value="Genomic_DNA"/>
</dbReference>
<organism evidence="8 9">
    <name type="scientific">Thiospirochaeta perfilievii</name>
    <dbReference type="NCBI Taxonomy" id="252967"/>
    <lineage>
        <taxon>Bacteria</taxon>
        <taxon>Pseudomonadati</taxon>
        <taxon>Spirochaetota</taxon>
        <taxon>Spirochaetia</taxon>
        <taxon>Spirochaetales</taxon>
        <taxon>Spirochaetaceae</taxon>
        <taxon>Thiospirochaeta</taxon>
    </lineage>
</organism>
<keyword evidence="7" id="KW-0963">Cytoplasm</keyword>
<evidence type="ECO:0000256" key="1">
    <source>
        <dbReference type="ARBA" id="ARBA00010875"/>
    </source>
</evidence>
<feature type="binding site" evidence="7">
    <location>
        <position position="121"/>
    </location>
    <ligand>
        <name>Zn(2+)</name>
        <dbReference type="ChEBI" id="CHEBI:29105"/>
        <note>catalytic</note>
    </ligand>
</feature>
<keyword evidence="9" id="KW-1185">Reference proteome</keyword>
<dbReference type="Gene3D" id="3.40.390.30">
    <property type="entry name" value="Metalloproteases ('zincins'), catalytic domain"/>
    <property type="match status" value="1"/>
</dbReference>
<keyword evidence="3 7" id="KW-0479">Metal-binding</keyword>
<dbReference type="OrthoDB" id="9807740at2"/>
<reference evidence="8 9" key="2">
    <citation type="submission" date="2019-09" db="EMBL/GenBank/DDBJ databases">
        <title>Complete Genome Sequence and Methylome Analysis of free living Spirochaetas.</title>
        <authorList>
            <person name="Leshcheva N."/>
            <person name="Mikheeva N."/>
        </authorList>
    </citation>
    <scope>NUCLEOTIDE SEQUENCE [LARGE SCALE GENOMIC DNA]</scope>
    <source>
        <strain evidence="8 9">P</strain>
    </source>
</reference>
<comment type="function">
    <text evidence="7">Single strand-specific metallo-endoribonuclease involved in late-stage 70S ribosome quality control and in maturation of the 3' terminus of the 16S rRNA.</text>
</comment>
<dbReference type="SUPFAM" id="SSF55486">
    <property type="entry name" value="Metalloproteases ('zincins'), catalytic domain"/>
    <property type="match status" value="1"/>
</dbReference>
<comment type="similarity">
    <text evidence="1 7">Belongs to the endoribonuclease YbeY family.</text>
</comment>
<keyword evidence="7" id="KW-0690">Ribosome biogenesis</keyword>
<name>A0A5C1QHX3_9SPIO</name>
<evidence type="ECO:0000256" key="5">
    <source>
        <dbReference type="ARBA" id="ARBA00022801"/>
    </source>
</evidence>
<gene>
    <name evidence="7 8" type="primary">ybeY</name>
    <name evidence="8" type="ORF">EW093_14460</name>
</gene>